<sequence>MLDATELALLGLAGYRATRLAVHDTILDPARTRVLAWRRRRPGSAPRTAAVTLVSCVYCMGWWLCGALLAVYLLATGRFHDAPLLVHGVEWLAVAGAAALLNRVDDTLGRTAG</sequence>
<evidence type="ECO:0000313" key="2">
    <source>
        <dbReference type="EMBL" id="OEJ93170.1"/>
    </source>
</evidence>
<dbReference type="InterPro" id="IPR010773">
    <property type="entry name" value="Mycophage_PG1_Gp7"/>
</dbReference>
<dbReference type="Pfam" id="PF07098">
    <property type="entry name" value="DUF1360"/>
    <property type="match status" value="1"/>
</dbReference>
<keyword evidence="3" id="KW-1185">Reference proteome</keyword>
<dbReference type="OrthoDB" id="4210589at2"/>
<name>A0A1D3DLG9_9ACTN</name>
<proteinExistence type="predicted"/>
<feature type="transmembrane region" description="Helical" evidence="1">
    <location>
        <begin position="84"/>
        <end position="101"/>
    </location>
</feature>
<evidence type="ECO:0008006" key="4">
    <source>
        <dbReference type="Google" id="ProtNLM"/>
    </source>
</evidence>
<organism evidence="2 3">
    <name type="scientific">Streptomyces thermolilacinus SPC6</name>
    <dbReference type="NCBI Taxonomy" id="1306406"/>
    <lineage>
        <taxon>Bacteria</taxon>
        <taxon>Bacillati</taxon>
        <taxon>Actinomycetota</taxon>
        <taxon>Actinomycetes</taxon>
        <taxon>Kitasatosporales</taxon>
        <taxon>Streptomycetaceae</taxon>
        <taxon>Streptomyces</taxon>
    </lineage>
</organism>
<keyword evidence="1" id="KW-0472">Membrane</keyword>
<dbReference type="RefSeq" id="WP_023591361.1">
    <property type="nucleotide sequence ID" value="NZ_ASHX02000001.1"/>
</dbReference>
<protein>
    <recommendedName>
        <fullName evidence="4">DUF1360 domain-containing protein</fullName>
    </recommendedName>
</protein>
<reference evidence="2 3" key="1">
    <citation type="journal article" date="2013" name="Genome Announc.">
        <title>Genome Sequence of Streptomyces violaceusniger Strain SPC6, a Halotolerant Streptomycete That Exhibits Rapid Growth and Development.</title>
        <authorList>
            <person name="Chen X."/>
            <person name="Zhang B."/>
            <person name="Zhang W."/>
            <person name="Wu X."/>
            <person name="Zhang M."/>
            <person name="Chen T."/>
            <person name="Liu G."/>
            <person name="Dyson P."/>
        </authorList>
    </citation>
    <scope>NUCLEOTIDE SEQUENCE [LARGE SCALE GENOMIC DNA]</scope>
    <source>
        <strain evidence="2 3">SPC6</strain>
    </source>
</reference>
<evidence type="ECO:0000313" key="3">
    <source>
        <dbReference type="Proteomes" id="UP000095329"/>
    </source>
</evidence>
<dbReference type="eggNOG" id="ENOG5032534">
    <property type="taxonomic scope" value="Bacteria"/>
</dbReference>
<comment type="caution">
    <text evidence="2">The sequence shown here is derived from an EMBL/GenBank/DDBJ whole genome shotgun (WGS) entry which is preliminary data.</text>
</comment>
<dbReference type="Proteomes" id="UP000095329">
    <property type="component" value="Unassembled WGS sequence"/>
</dbReference>
<feature type="transmembrane region" description="Helical" evidence="1">
    <location>
        <begin position="48"/>
        <end position="72"/>
    </location>
</feature>
<evidence type="ECO:0000256" key="1">
    <source>
        <dbReference type="SAM" id="Phobius"/>
    </source>
</evidence>
<dbReference type="EMBL" id="ASHX02000001">
    <property type="protein sequence ID" value="OEJ93170.1"/>
    <property type="molecule type" value="Genomic_DNA"/>
</dbReference>
<accession>A0A1D3DLG9</accession>
<dbReference type="AlphaFoldDB" id="A0A1D3DLG9"/>
<gene>
    <name evidence="2" type="ORF">J116_000360</name>
</gene>
<keyword evidence="1" id="KW-0812">Transmembrane</keyword>
<keyword evidence="1" id="KW-1133">Transmembrane helix</keyword>